<feature type="region of interest" description="Disordered" evidence="1">
    <location>
        <begin position="99"/>
        <end position="186"/>
    </location>
</feature>
<protein>
    <submittedName>
        <fullName evidence="2">Uncharacterized protein</fullName>
    </submittedName>
</protein>
<dbReference type="AlphaFoldDB" id="A0A3M7PWM7"/>
<dbReference type="EMBL" id="REGN01008507">
    <property type="protein sequence ID" value="RNA03423.1"/>
    <property type="molecule type" value="Genomic_DNA"/>
</dbReference>
<name>A0A3M7PWM7_BRAPC</name>
<sequence length="186" mass="21173">MVAIFLQKKKGKKSSINNKTKNYKSLTSSRFHQVFLIKYSIKKQIVTEKSKKFELARKNAKQIEKCIERRNETFDIFGEQTYLSIESLSHQLNGFNKNVTPAIRPVGRPTSDPSEPPDLTRRPQNDGLAVRSVRPSRPTHPADPSEPSDLTRRPQNDGLAVRPSRPTHPSMPSDPSNPDGKYFLYL</sequence>
<dbReference type="Proteomes" id="UP000276133">
    <property type="component" value="Unassembled WGS sequence"/>
</dbReference>
<evidence type="ECO:0000313" key="3">
    <source>
        <dbReference type="Proteomes" id="UP000276133"/>
    </source>
</evidence>
<comment type="caution">
    <text evidence="2">The sequence shown here is derived from an EMBL/GenBank/DDBJ whole genome shotgun (WGS) entry which is preliminary data.</text>
</comment>
<gene>
    <name evidence="2" type="ORF">BpHYR1_041337</name>
</gene>
<keyword evidence="3" id="KW-1185">Reference proteome</keyword>
<proteinExistence type="predicted"/>
<organism evidence="2 3">
    <name type="scientific">Brachionus plicatilis</name>
    <name type="common">Marine rotifer</name>
    <name type="synonym">Brachionus muelleri</name>
    <dbReference type="NCBI Taxonomy" id="10195"/>
    <lineage>
        <taxon>Eukaryota</taxon>
        <taxon>Metazoa</taxon>
        <taxon>Spiralia</taxon>
        <taxon>Gnathifera</taxon>
        <taxon>Rotifera</taxon>
        <taxon>Eurotatoria</taxon>
        <taxon>Monogononta</taxon>
        <taxon>Pseudotrocha</taxon>
        <taxon>Ploima</taxon>
        <taxon>Brachionidae</taxon>
        <taxon>Brachionus</taxon>
    </lineage>
</organism>
<accession>A0A3M7PWM7</accession>
<reference evidence="2 3" key="1">
    <citation type="journal article" date="2018" name="Sci. Rep.">
        <title>Genomic signatures of local adaptation to the degree of environmental predictability in rotifers.</title>
        <authorList>
            <person name="Franch-Gras L."/>
            <person name="Hahn C."/>
            <person name="Garcia-Roger E.M."/>
            <person name="Carmona M.J."/>
            <person name="Serra M."/>
            <person name="Gomez A."/>
        </authorList>
    </citation>
    <scope>NUCLEOTIDE SEQUENCE [LARGE SCALE GENOMIC DNA]</scope>
    <source>
        <strain evidence="2">HYR1</strain>
    </source>
</reference>
<evidence type="ECO:0000313" key="2">
    <source>
        <dbReference type="EMBL" id="RNA03423.1"/>
    </source>
</evidence>
<evidence type="ECO:0000256" key="1">
    <source>
        <dbReference type="SAM" id="MobiDB-lite"/>
    </source>
</evidence>